<evidence type="ECO:0000313" key="3">
    <source>
        <dbReference type="Proteomes" id="UP000609802"/>
    </source>
</evidence>
<protein>
    <submittedName>
        <fullName evidence="2">Uncharacterized protein</fullName>
    </submittedName>
</protein>
<feature type="region of interest" description="Disordered" evidence="1">
    <location>
        <begin position="1"/>
        <end position="23"/>
    </location>
</feature>
<comment type="caution">
    <text evidence="2">The sequence shown here is derived from an EMBL/GenBank/DDBJ whole genome shotgun (WGS) entry which is preliminary data.</text>
</comment>
<sequence length="159" mass="17720">MPGKSVCQPFKQPREPRASKKQSLSEVAAKYGTLVNQCLSFFIRETDPALTINCDNRRWVPKPDLDGRLFDDLGCDHLIYFNCVLNAGHQSSDERHPLILLCLNIPSANVAPQQEVAPPVIENNRTATTQNVTIGPHPIIVKLGSSEVFHRTHFLGVHD</sequence>
<reference evidence="3" key="1">
    <citation type="journal article" date="2019" name="Int. J. Syst. Evol. Microbiol.">
        <title>The Global Catalogue of Microorganisms (GCM) 10K type strain sequencing project: providing services to taxonomists for standard genome sequencing and annotation.</title>
        <authorList>
            <consortium name="The Broad Institute Genomics Platform"/>
            <consortium name="The Broad Institute Genome Sequencing Center for Infectious Disease"/>
            <person name="Wu L."/>
            <person name="Ma J."/>
        </authorList>
    </citation>
    <scope>NUCLEOTIDE SEQUENCE [LARGE SCALE GENOMIC DNA]</scope>
    <source>
        <strain evidence="3">KCTC 42443</strain>
    </source>
</reference>
<name>A0ABQ3ITQ7_9RHOB</name>
<dbReference type="Proteomes" id="UP000609802">
    <property type="component" value="Unassembled WGS sequence"/>
</dbReference>
<dbReference type="EMBL" id="BNCH01000001">
    <property type="protein sequence ID" value="GHE90924.1"/>
    <property type="molecule type" value="Genomic_DNA"/>
</dbReference>
<evidence type="ECO:0000256" key="1">
    <source>
        <dbReference type="SAM" id="MobiDB-lite"/>
    </source>
</evidence>
<evidence type="ECO:0000313" key="2">
    <source>
        <dbReference type="EMBL" id="GHE90924.1"/>
    </source>
</evidence>
<gene>
    <name evidence="2" type="ORF">GCM10016455_09170</name>
</gene>
<proteinExistence type="predicted"/>
<accession>A0ABQ3ITQ7</accession>
<organism evidence="2 3">
    <name type="scientific">Aliiroseovarius zhejiangensis</name>
    <dbReference type="NCBI Taxonomy" id="1632025"/>
    <lineage>
        <taxon>Bacteria</taxon>
        <taxon>Pseudomonadati</taxon>
        <taxon>Pseudomonadota</taxon>
        <taxon>Alphaproteobacteria</taxon>
        <taxon>Rhodobacterales</taxon>
        <taxon>Paracoccaceae</taxon>
        <taxon>Aliiroseovarius</taxon>
    </lineage>
</organism>
<keyword evidence="3" id="KW-1185">Reference proteome</keyword>